<dbReference type="Pfam" id="PF05135">
    <property type="entry name" value="Phage_connect_1"/>
    <property type="match status" value="1"/>
</dbReference>
<dbReference type="Proteomes" id="UP000440066">
    <property type="component" value="Unassembled WGS sequence"/>
</dbReference>
<reference evidence="1 2" key="1">
    <citation type="submission" date="2019-11" db="EMBL/GenBank/DDBJ databases">
        <title>Characterisation of Fundicoccus ignavus gen. nov. sp. nov., a novel genus of the family Aerococcaceae from bulk tank milk.</title>
        <authorList>
            <person name="Siebert A."/>
            <person name="Huptas C."/>
            <person name="Wenning M."/>
            <person name="Scherer S."/>
            <person name="Doll E.V."/>
        </authorList>
    </citation>
    <scope>NUCLEOTIDE SEQUENCE [LARGE SCALE GENOMIC DNA]</scope>
    <source>
        <strain evidence="1 2">DSM 109652</strain>
    </source>
</reference>
<accession>A0A844C8K1</accession>
<dbReference type="AlphaFoldDB" id="A0A844C8K1"/>
<dbReference type="InterPro" id="IPR021146">
    <property type="entry name" value="Phage_gp6-like_head-tail"/>
</dbReference>
<evidence type="ECO:0000313" key="1">
    <source>
        <dbReference type="EMBL" id="MRJ47083.1"/>
    </source>
</evidence>
<proteinExistence type="predicted"/>
<name>A0A844C8K1_9LACT</name>
<protein>
    <submittedName>
        <fullName evidence="1">Phage gp6-like head-tail connector protein</fullName>
    </submittedName>
</protein>
<organism evidence="1 2">
    <name type="scientific">Fundicoccus ignavus</name>
    <dbReference type="NCBI Taxonomy" id="2664442"/>
    <lineage>
        <taxon>Bacteria</taxon>
        <taxon>Bacillati</taxon>
        <taxon>Bacillota</taxon>
        <taxon>Bacilli</taxon>
        <taxon>Lactobacillales</taxon>
        <taxon>Aerococcaceae</taxon>
        <taxon>Fundicoccus</taxon>
    </lineage>
</organism>
<dbReference type="RefSeq" id="WP_153832171.1">
    <property type="nucleotide sequence ID" value="NZ_WJQT01000006.1"/>
</dbReference>
<dbReference type="InterPro" id="IPR006450">
    <property type="entry name" value="Phage_HK97_gp6-like"/>
</dbReference>
<evidence type="ECO:0000313" key="2">
    <source>
        <dbReference type="Proteomes" id="UP000440066"/>
    </source>
</evidence>
<dbReference type="EMBL" id="WJQT01000006">
    <property type="protein sequence ID" value="MRJ47083.1"/>
    <property type="molecule type" value="Genomic_DNA"/>
</dbReference>
<sequence length="90" mass="10483">MLNLDEAKVYLRVDDDHEDHLIQGLIDSALVLCLDVIRSDSVEHLEANPHARLAMLYVIAYFYEHREEADYHELTLTLRALLFGLRQEGF</sequence>
<gene>
    <name evidence="1" type="ORF">GF867_05860</name>
</gene>
<dbReference type="NCBIfam" id="TIGR01560">
    <property type="entry name" value="put_DNA_pack"/>
    <property type="match status" value="1"/>
</dbReference>
<comment type="caution">
    <text evidence="1">The sequence shown here is derived from an EMBL/GenBank/DDBJ whole genome shotgun (WGS) entry which is preliminary data.</text>
</comment>
<dbReference type="Gene3D" id="1.10.3230.30">
    <property type="entry name" value="Phage gp6-like head-tail connector protein"/>
    <property type="match status" value="1"/>
</dbReference>
<dbReference type="CDD" id="cd08054">
    <property type="entry name" value="gp6"/>
    <property type="match status" value="1"/>
</dbReference>